<dbReference type="Gene3D" id="1.10.10.10">
    <property type="entry name" value="Winged helix-like DNA-binding domain superfamily/Winged helix DNA-binding domain"/>
    <property type="match status" value="1"/>
</dbReference>
<keyword evidence="2" id="KW-0433">Leucine-rich repeat</keyword>
<evidence type="ECO:0000256" key="6">
    <source>
        <dbReference type="ARBA" id="ARBA00023054"/>
    </source>
</evidence>
<comment type="similarity">
    <text evidence="1">Belongs to the disease resistance NB-LRR family.</text>
</comment>
<dbReference type="AlphaFoldDB" id="A0AAQ3PK57"/>
<dbReference type="PANTHER" id="PTHR19338">
    <property type="entry name" value="TRANSLOCASE OF INNER MITOCHONDRIAL MEMBRANE 13 HOMOLOG"/>
    <property type="match status" value="1"/>
</dbReference>
<evidence type="ECO:0000313" key="12">
    <source>
        <dbReference type="Proteomes" id="UP001341281"/>
    </source>
</evidence>
<dbReference type="FunFam" id="1.10.10.10:FF:000322">
    <property type="entry name" value="Probable disease resistance protein At1g63360"/>
    <property type="match status" value="1"/>
</dbReference>
<dbReference type="Gene3D" id="1.10.8.430">
    <property type="entry name" value="Helical domain of apoptotic protease-activating factors"/>
    <property type="match status" value="1"/>
</dbReference>
<evidence type="ECO:0000256" key="4">
    <source>
        <dbReference type="ARBA" id="ARBA00022741"/>
    </source>
</evidence>
<dbReference type="PRINTS" id="PR00364">
    <property type="entry name" value="DISEASERSIST"/>
</dbReference>
<dbReference type="Pfam" id="PF23598">
    <property type="entry name" value="LRR_14"/>
    <property type="match status" value="1"/>
</dbReference>
<dbReference type="Pfam" id="PF18052">
    <property type="entry name" value="Rx_N"/>
    <property type="match status" value="1"/>
</dbReference>
<dbReference type="InterPro" id="IPR058922">
    <property type="entry name" value="WHD_DRP"/>
</dbReference>
<evidence type="ECO:0000259" key="7">
    <source>
        <dbReference type="Pfam" id="PF00931"/>
    </source>
</evidence>
<organism evidence="11 12">
    <name type="scientific">Paspalum notatum var. saurae</name>
    <dbReference type="NCBI Taxonomy" id="547442"/>
    <lineage>
        <taxon>Eukaryota</taxon>
        <taxon>Viridiplantae</taxon>
        <taxon>Streptophyta</taxon>
        <taxon>Embryophyta</taxon>
        <taxon>Tracheophyta</taxon>
        <taxon>Spermatophyta</taxon>
        <taxon>Magnoliopsida</taxon>
        <taxon>Liliopsida</taxon>
        <taxon>Poales</taxon>
        <taxon>Poaceae</taxon>
        <taxon>PACMAD clade</taxon>
        <taxon>Panicoideae</taxon>
        <taxon>Andropogonodae</taxon>
        <taxon>Paspaleae</taxon>
        <taxon>Paspalinae</taxon>
        <taxon>Paspalum</taxon>
    </lineage>
</organism>
<dbReference type="SUPFAM" id="SSF52058">
    <property type="entry name" value="L domain-like"/>
    <property type="match status" value="1"/>
</dbReference>
<feature type="domain" description="Disease resistance N-terminal" evidence="8">
    <location>
        <begin position="68"/>
        <end position="149"/>
    </location>
</feature>
<dbReference type="Pfam" id="PF00931">
    <property type="entry name" value="NB-ARC"/>
    <property type="match status" value="1"/>
</dbReference>
<name>A0AAQ3PK57_PASNO</name>
<accession>A0AAQ3PK57</accession>
<protein>
    <submittedName>
        <fullName evidence="11">Uncharacterized protein</fullName>
    </submittedName>
</protein>
<dbReference type="InterPro" id="IPR032675">
    <property type="entry name" value="LRR_dom_sf"/>
</dbReference>
<keyword evidence="5" id="KW-0611">Plant defense</keyword>
<evidence type="ECO:0000259" key="10">
    <source>
        <dbReference type="Pfam" id="PF23598"/>
    </source>
</evidence>
<evidence type="ECO:0000256" key="3">
    <source>
        <dbReference type="ARBA" id="ARBA00022737"/>
    </source>
</evidence>
<dbReference type="InterPro" id="IPR002182">
    <property type="entry name" value="NB-ARC"/>
</dbReference>
<dbReference type="Proteomes" id="UP001341281">
    <property type="component" value="Chromosome 01"/>
</dbReference>
<dbReference type="Gene3D" id="3.40.50.300">
    <property type="entry name" value="P-loop containing nucleotide triphosphate hydrolases"/>
    <property type="match status" value="1"/>
</dbReference>
<dbReference type="InterPro" id="IPR038005">
    <property type="entry name" value="RX-like_CC"/>
</dbReference>
<dbReference type="GO" id="GO:0009626">
    <property type="term" value="P:plant-type hypersensitive response"/>
    <property type="evidence" value="ECO:0007669"/>
    <property type="project" value="UniProtKB-ARBA"/>
</dbReference>
<dbReference type="SUPFAM" id="SSF52540">
    <property type="entry name" value="P-loop containing nucleoside triphosphate hydrolases"/>
    <property type="match status" value="1"/>
</dbReference>
<dbReference type="InterPro" id="IPR042197">
    <property type="entry name" value="Apaf_helical"/>
</dbReference>
<evidence type="ECO:0000313" key="11">
    <source>
        <dbReference type="EMBL" id="WVZ48988.1"/>
    </source>
</evidence>
<reference evidence="11 12" key="1">
    <citation type="submission" date="2024-02" db="EMBL/GenBank/DDBJ databases">
        <title>High-quality chromosome-scale genome assembly of Pensacola bahiagrass (Paspalum notatum Flugge var. saurae).</title>
        <authorList>
            <person name="Vega J.M."/>
            <person name="Podio M."/>
            <person name="Orjuela J."/>
            <person name="Siena L.A."/>
            <person name="Pessino S.C."/>
            <person name="Combes M.C."/>
            <person name="Mariac C."/>
            <person name="Albertini E."/>
            <person name="Pupilli F."/>
            <person name="Ortiz J.P.A."/>
            <person name="Leblanc O."/>
        </authorList>
    </citation>
    <scope>NUCLEOTIDE SEQUENCE [LARGE SCALE GENOMIC DNA]</scope>
    <source>
        <strain evidence="11">R1</strain>
        <tissue evidence="11">Leaf</tissue>
    </source>
</reference>
<dbReference type="GO" id="GO:0042742">
    <property type="term" value="P:defense response to bacterium"/>
    <property type="evidence" value="ECO:0007669"/>
    <property type="project" value="UniProtKB-ARBA"/>
</dbReference>
<dbReference type="InterPro" id="IPR036388">
    <property type="entry name" value="WH-like_DNA-bd_sf"/>
</dbReference>
<feature type="domain" description="Disease resistance R13L4/SHOC-2-like LRR" evidence="10">
    <location>
        <begin position="626"/>
        <end position="763"/>
    </location>
</feature>
<evidence type="ECO:0000259" key="8">
    <source>
        <dbReference type="Pfam" id="PF18052"/>
    </source>
</evidence>
<dbReference type="InterPro" id="IPR055414">
    <property type="entry name" value="LRR_R13L4/SHOC2-like"/>
</dbReference>
<proteinExistence type="inferred from homology"/>
<dbReference type="GO" id="GO:0043531">
    <property type="term" value="F:ADP binding"/>
    <property type="evidence" value="ECO:0007669"/>
    <property type="project" value="InterPro"/>
</dbReference>
<feature type="domain" description="Disease resistance protein winged helix" evidence="9">
    <location>
        <begin position="467"/>
        <end position="532"/>
    </location>
</feature>
<dbReference type="InterPro" id="IPR027417">
    <property type="entry name" value="P-loop_NTPase"/>
</dbReference>
<sequence length="771" mass="86012">MHVAVAGHVNAGTVRVQAPGRWLYHIPVDAYLVQVPHTNSSTKLATPKRAPAACASSMADLVMGGMPRLIPKLAELLKEEYNLQTGVKERVRSLAVVLEHSQAALLKVAQVPWDELDGQVKLWAREVRESSYDMEDILDIFLVHVQGSGSAGPKRLLKGLGEKMANLFKKSKARRDITVGVKDIMAHLDEVTERCRRYKVHDIVAKPATTSTVDPRLAAMYNKVKDLVGIDKPSVELMSLLQNQQQGDVPNAKTKVVSIVGVGGLGKTTLAKAVYDKIKGDYDCGAFVPIGRNPDLKKVFKDVLIDLDKKKYLEFSTAVLDERQLINEIRSFFLENTTPPALPLFKISGVLLYFIVIDDLWEIQSWKTIKLAIDDDNSCGGNHVDNQPDEISDEILKKCGGIPLAIVTISSLLVGKPRDNWSEIYKSIGFGYKYDKEVENTIMRILSFSYYDLPSHLRSCLLYLAAFPEDSVIRKNSLVWKWVAEGFVHEEHGRRLFEIGEGYFNDLINRSLIQAVESNILGSIFNCLIEDMKMGAAQMASCIINPSTKRTTIEARESDSCDSIIGCRVHDMVLDFIRSMLHQENFFTGLGNDQGTVFHSSVRRLAHHNMTIGNTYRANHFEDTPKVRSFIVQGCGIERRVSISSFTLLRVLAIENCFATGGDAIHVKHLGHLVHLRGKKIFLGSKQALSLRQTHVDEIPEEIGGLRFLQTLDMWGSHIVEAPSSKSFPTKLVCLRVTFGEVSGNANMASLERLTFLEELSIVVAWEDRDG</sequence>
<keyword evidence="3" id="KW-0677">Repeat</keyword>
<evidence type="ECO:0000259" key="9">
    <source>
        <dbReference type="Pfam" id="PF23559"/>
    </source>
</evidence>
<dbReference type="PANTHER" id="PTHR19338:SF67">
    <property type="entry name" value="AAA+ ATPASE DOMAIN-CONTAINING PROTEIN"/>
    <property type="match status" value="1"/>
</dbReference>
<keyword evidence="4" id="KW-0547">Nucleotide-binding</keyword>
<dbReference type="Pfam" id="PF23559">
    <property type="entry name" value="WHD_DRP"/>
    <property type="match status" value="1"/>
</dbReference>
<dbReference type="Gene3D" id="3.80.10.10">
    <property type="entry name" value="Ribonuclease Inhibitor"/>
    <property type="match status" value="1"/>
</dbReference>
<dbReference type="InterPro" id="IPR041118">
    <property type="entry name" value="Rx_N"/>
</dbReference>
<keyword evidence="6" id="KW-0175">Coiled coil</keyword>
<dbReference type="Gene3D" id="1.20.5.4130">
    <property type="match status" value="1"/>
</dbReference>
<dbReference type="EMBL" id="CP144745">
    <property type="protein sequence ID" value="WVZ48988.1"/>
    <property type="molecule type" value="Genomic_DNA"/>
</dbReference>
<keyword evidence="12" id="KW-1185">Reference proteome</keyword>
<feature type="domain" description="NB-ARC" evidence="7">
    <location>
        <begin position="252"/>
        <end position="376"/>
    </location>
</feature>
<evidence type="ECO:0000256" key="5">
    <source>
        <dbReference type="ARBA" id="ARBA00022821"/>
    </source>
</evidence>
<gene>
    <name evidence="11" type="ORF">U9M48_000373</name>
</gene>
<evidence type="ECO:0000256" key="2">
    <source>
        <dbReference type="ARBA" id="ARBA00022614"/>
    </source>
</evidence>
<evidence type="ECO:0000256" key="1">
    <source>
        <dbReference type="ARBA" id="ARBA00008894"/>
    </source>
</evidence>
<dbReference type="GO" id="GO:0002758">
    <property type="term" value="P:innate immune response-activating signaling pathway"/>
    <property type="evidence" value="ECO:0007669"/>
    <property type="project" value="UniProtKB-ARBA"/>
</dbReference>
<dbReference type="CDD" id="cd14798">
    <property type="entry name" value="RX-CC_like"/>
    <property type="match status" value="1"/>
</dbReference>